<sequence>MSTNYYMIITDKNLVEKYFPDEYRIVDKPYWGYEIHIGKRSYGWCPIFERHNKAYKSVKEMIEFLSRYHDVIGIYDEYGTEISIKELQEELIDWKEHQEIRYMKYVPKGVPDELFGGTKYFIEGTKDDYDITIPYDHIEYVKLNPFDDISNYYRDEDGYVFIEGEFC</sequence>
<evidence type="ECO:0000313" key="1">
    <source>
        <dbReference type="EMBL" id="DAD82889.1"/>
    </source>
</evidence>
<accession>A0A8S5MKM7</accession>
<protein>
    <submittedName>
        <fullName evidence="1">Uncharacterized protein</fullName>
    </submittedName>
</protein>
<name>A0A8S5MKM7_9CAUD</name>
<dbReference type="EMBL" id="BK014925">
    <property type="protein sequence ID" value="DAD82889.1"/>
    <property type="molecule type" value="Genomic_DNA"/>
</dbReference>
<reference evidence="1" key="1">
    <citation type="journal article" date="2021" name="Proc. Natl. Acad. Sci. U.S.A.">
        <title>A Catalog of Tens of Thousands of Viruses from Human Metagenomes Reveals Hidden Associations with Chronic Diseases.</title>
        <authorList>
            <person name="Tisza M.J."/>
            <person name="Buck C.B."/>
        </authorList>
    </citation>
    <scope>NUCLEOTIDE SEQUENCE</scope>
    <source>
        <strain evidence="1">CtXZx16</strain>
    </source>
</reference>
<proteinExistence type="predicted"/>
<organism evidence="1">
    <name type="scientific">Siphoviridae sp. ctXZx16</name>
    <dbReference type="NCBI Taxonomy" id="2826371"/>
    <lineage>
        <taxon>Viruses</taxon>
        <taxon>Duplodnaviria</taxon>
        <taxon>Heunggongvirae</taxon>
        <taxon>Uroviricota</taxon>
        <taxon>Caudoviricetes</taxon>
    </lineage>
</organism>